<accession>A0A3F2S1B8</accession>
<proteinExistence type="predicted"/>
<dbReference type="OrthoDB" id="63696at2759"/>
<sequence>MNEEEEFGMSKTSRDADPMEQEGKSSVKDHPDFNFLNAEEIRAAVESEDKRSVPQWMTHLPVEKDPSQWTILKVQVRPDRAWEVIKELIATVCISKGLLMNEEHANSVLFRKKVTQESVAHGVANTATFLNVFVRIGVSPAKLRVVDICTLVSDENKLLGGIMPTGKSALWTVHEPRQSLTYALDQLLGALQSTLLSQCLSLSHLYMSTPENSMDSAENAELDEGYVTDLKRAFSRTNVLLYEASCMVNGIPVTLHVTYGNLIYRTMVPVFASTTVIPFEDVVNVVQTTSFGIQVVYVELDAAKHAKGITIAMGLEVDLLYQLLFEVGGLMRLGCFGNWSSYALFAFAEFLRWLQINAMHQHEAKENANTMPPLQQQETEKNPTELKKILGPEEEETKEDDGPAPIDDSSTTAN</sequence>
<evidence type="ECO:0000313" key="3">
    <source>
        <dbReference type="EMBL" id="RLN68447.1"/>
    </source>
</evidence>
<evidence type="ECO:0000256" key="1">
    <source>
        <dbReference type="SAM" id="MobiDB-lite"/>
    </source>
</evidence>
<feature type="region of interest" description="Disordered" evidence="1">
    <location>
        <begin position="369"/>
        <end position="414"/>
    </location>
</feature>
<dbReference type="EMBL" id="MBAD02002145">
    <property type="protein sequence ID" value="RLN49460.1"/>
    <property type="molecule type" value="Genomic_DNA"/>
</dbReference>
<name>A0A3F2S1B8_9STRA</name>
<feature type="compositionally biased region" description="Basic and acidic residues" evidence="1">
    <location>
        <begin position="12"/>
        <end position="32"/>
    </location>
</feature>
<dbReference type="AlphaFoldDB" id="A0A3F2S1B8"/>
<evidence type="ECO:0000313" key="4">
    <source>
        <dbReference type="Proteomes" id="UP000277300"/>
    </source>
</evidence>
<comment type="caution">
    <text evidence="3">The sequence shown here is derived from an EMBL/GenBank/DDBJ whole genome shotgun (WGS) entry which is preliminary data.</text>
</comment>
<protein>
    <submittedName>
        <fullName evidence="3">Uncharacterized protein</fullName>
    </submittedName>
</protein>
<evidence type="ECO:0000313" key="5">
    <source>
        <dbReference type="Proteomes" id="UP000284657"/>
    </source>
</evidence>
<reference evidence="4 5" key="1">
    <citation type="submission" date="2018-07" db="EMBL/GenBank/DDBJ databases">
        <title>Genome sequencing of oomycete isolates from Chile give support for New Zealand origin for Phytophthora kernoviae and make available the first Nothophytophthora sp. genome.</title>
        <authorList>
            <person name="Studholme D.J."/>
            <person name="Sanfuentes E."/>
            <person name="Panda P."/>
            <person name="Hill R."/>
            <person name="Sambles C."/>
            <person name="Grant M."/>
            <person name="Williams N.M."/>
            <person name="Mcdougal R.L."/>
        </authorList>
    </citation>
    <scope>NUCLEOTIDE SEQUENCE [LARGE SCALE GENOMIC DNA]</scope>
    <source>
        <strain evidence="3">Chile6</strain>
        <strain evidence="2">Chile7</strain>
    </source>
</reference>
<dbReference type="EMBL" id="MBDO02000013">
    <property type="protein sequence ID" value="RLN68447.1"/>
    <property type="molecule type" value="Genomic_DNA"/>
</dbReference>
<feature type="compositionally biased region" description="Basic and acidic residues" evidence="1">
    <location>
        <begin position="378"/>
        <end position="391"/>
    </location>
</feature>
<dbReference type="Proteomes" id="UP000284657">
    <property type="component" value="Unassembled WGS sequence"/>
</dbReference>
<evidence type="ECO:0000313" key="2">
    <source>
        <dbReference type="EMBL" id="RLN49460.1"/>
    </source>
</evidence>
<organism evidence="3 4">
    <name type="scientific">Phytophthora kernoviae</name>
    <dbReference type="NCBI Taxonomy" id="325452"/>
    <lineage>
        <taxon>Eukaryota</taxon>
        <taxon>Sar</taxon>
        <taxon>Stramenopiles</taxon>
        <taxon>Oomycota</taxon>
        <taxon>Peronosporomycetes</taxon>
        <taxon>Peronosporales</taxon>
        <taxon>Peronosporaceae</taxon>
        <taxon>Phytophthora</taxon>
    </lineage>
</organism>
<gene>
    <name evidence="2" type="ORF">BBJ29_000128</name>
    <name evidence="3" type="ORF">BBP00_00000994</name>
</gene>
<feature type="region of interest" description="Disordered" evidence="1">
    <location>
        <begin position="1"/>
        <end position="33"/>
    </location>
</feature>
<dbReference type="Proteomes" id="UP000277300">
    <property type="component" value="Unassembled WGS sequence"/>
</dbReference>